<sequence length="70" mass="8229">MERWGDRENHLLTLAYSLFPITYSLLTLAYYLTAGYRQHPSPIRKITTLLVRLNRLPGKEKPVRLVDMNI</sequence>
<keyword evidence="1" id="KW-1133">Transmembrane helix</keyword>
<evidence type="ECO:0000313" key="2">
    <source>
        <dbReference type="EMBL" id="MBD2567797.1"/>
    </source>
</evidence>
<name>A0ABR8FDI3_9NOST</name>
<dbReference type="RefSeq" id="WP_190713047.1">
    <property type="nucleotide sequence ID" value="NZ_JACJST010000005.1"/>
</dbReference>
<comment type="caution">
    <text evidence="2">The sequence shown here is derived from an EMBL/GenBank/DDBJ whole genome shotgun (WGS) entry which is preliminary data.</text>
</comment>
<accession>A0ABR8FDI3</accession>
<protein>
    <submittedName>
        <fullName evidence="2">Uncharacterized protein</fullName>
    </submittedName>
</protein>
<evidence type="ECO:0000313" key="3">
    <source>
        <dbReference type="Proteomes" id="UP000640531"/>
    </source>
</evidence>
<keyword evidence="1" id="KW-0472">Membrane</keyword>
<keyword evidence="1" id="KW-0812">Transmembrane</keyword>
<dbReference type="EMBL" id="JACJST010000005">
    <property type="protein sequence ID" value="MBD2567797.1"/>
    <property type="molecule type" value="Genomic_DNA"/>
</dbReference>
<proteinExistence type="predicted"/>
<feature type="transmembrane region" description="Helical" evidence="1">
    <location>
        <begin position="12"/>
        <end position="32"/>
    </location>
</feature>
<dbReference type="Proteomes" id="UP000640531">
    <property type="component" value="Unassembled WGS sequence"/>
</dbReference>
<organism evidence="2 3">
    <name type="scientific">Anabaena lutea FACHB-196</name>
    <dbReference type="NCBI Taxonomy" id="2692881"/>
    <lineage>
        <taxon>Bacteria</taxon>
        <taxon>Bacillati</taxon>
        <taxon>Cyanobacteriota</taxon>
        <taxon>Cyanophyceae</taxon>
        <taxon>Nostocales</taxon>
        <taxon>Nostocaceae</taxon>
        <taxon>Anabaena</taxon>
    </lineage>
</organism>
<reference evidence="2 3" key="1">
    <citation type="journal article" date="2020" name="ISME J.">
        <title>Comparative genomics reveals insights into cyanobacterial evolution and habitat adaptation.</title>
        <authorList>
            <person name="Chen M.Y."/>
            <person name="Teng W.K."/>
            <person name="Zhao L."/>
            <person name="Hu C.X."/>
            <person name="Zhou Y.K."/>
            <person name="Han B.P."/>
            <person name="Song L.R."/>
            <person name="Shu W.S."/>
        </authorList>
    </citation>
    <scope>NUCLEOTIDE SEQUENCE [LARGE SCALE GENOMIC DNA]</scope>
    <source>
        <strain evidence="2 3">FACHB-196</strain>
    </source>
</reference>
<evidence type="ECO:0000256" key="1">
    <source>
        <dbReference type="SAM" id="Phobius"/>
    </source>
</evidence>
<gene>
    <name evidence="2" type="ORF">H6G59_07715</name>
</gene>
<keyword evidence="3" id="KW-1185">Reference proteome</keyword>